<dbReference type="EMBL" id="CP007151">
    <property type="protein sequence ID" value="AHI30009.1"/>
    <property type="molecule type" value="Genomic_DNA"/>
</dbReference>
<gene>
    <name evidence="1" type="ORF">AU14_05150</name>
</gene>
<organism evidence="1 2">
    <name type="scientific">Marinobacter similis</name>
    <dbReference type="NCBI Taxonomy" id="1420916"/>
    <lineage>
        <taxon>Bacteria</taxon>
        <taxon>Pseudomonadati</taxon>
        <taxon>Pseudomonadota</taxon>
        <taxon>Gammaproteobacteria</taxon>
        <taxon>Pseudomonadales</taxon>
        <taxon>Marinobacteraceae</taxon>
        <taxon>Marinobacter</taxon>
    </lineage>
</organism>
<accession>W5YM88</accession>
<evidence type="ECO:0000313" key="2">
    <source>
        <dbReference type="Proteomes" id="UP000061489"/>
    </source>
</evidence>
<protein>
    <submittedName>
        <fullName evidence="1">Uncharacterized protein</fullName>
    </submittedName>
</protein>
<evidence type="ECO:0000313" key="1">
    <source>
        <dbReference type="EMBL" id="AHI30009.1"/>
    </source>
</evidence>
<dbReference type="AlphaFoldDB" id="W5YM88"/>
<reference evidence="1 2" key="1">
    <citation type="journal article" date="2014" name="Genome Announc.">
        <title>Draft Genome Sequences of Marinobacter similis A3d10T and Marinobacter salarius R9SW1T.</title>
        <authorList>
            <person name="Ivanova E.P."/>
            <person name="Ng H.J."/>
            <person name="Webb H.K."/>
            <person name="Feng G."/>
            <person name="Oshima K."/>
            <person name="Hattori M."/>
            <person name="Ohkuma M."/>
            <person name="Sergeev A.F."/>
            <person name="Mikhailov V.V."/>
            <person name="Crawford R.J."/>
            <person name="Sawabe T."/>
        </authorList>
    </citation>
    <scope>NUCLEOTIDE SEQUENCE [LARGE SCALE GENOMIC DNA]</scope>
    <source>
        <strain evidence="1 2">A3d10</strain>
    </source>
</reference>
<proteinExistence type="predicted"/>
<dbReference type="AntiFam" id="ANF00221">
    <property type="entry name" value="Shadow ORF (opposite ureE)"/>
</dbReference>
<dbReference type="HOGENOM" id="CLU_1650121_0_0_6"/>
<dbReference type="STRING" id="1420916.AU14_05150"/>
<keyword evidence="2" id="KW-1185">Reference proteome</keyword>
<sequence>MLALPGLGIGTGFRIEWRSVVFQGGAQALGQLFQHVIGREADPTGFSINGAVVAAYCEGHVAVAEVIAQSRQAQAGFDAGCNHRLIGGANSDDLAGFGLQEGAFAQYLAAIEEQADVVAGVGFRPQATAHSQLEWQREVVVDFSGFYRADPLGKFKHVGS</sequence>
<dbReference type="KEGG" id="msx:AU14_05150"/>
<name>W5YM88_9GAMM</name>
<dbReference type="Proteomes" id="UP000061489">
    <property type="component" value="Chromosome"/>
</dbReference>